<dbReference type="GO" id="GO:0004672">
    <property type="term" value="F:protein kinase activity"/>
    <property type="evidence" value="ECO:0007669"/>
    <property type="project" value="InterPro"/>
</dbReference>
<feature type="region of interest" description="Disordered" evidence="1">
    <location>
        <begin position="530"/>
        <end position="554"/>
    </location>
</feature>
<organism evidence="6">
    <name type="scientific">Anisakis simplex</name>
    <name type="common">Herring worm</name>
    <dbReference type="NCBI Taxonomy" id="6269"/>
    <lineage>
        <taxon>Eukaryota</taxon>
        <taxon>Metazoa</taxon>
        <taxon>Ecdysozoa</taxon>
        <taxon>Nematoda</taxon>
        <taxon>Chromadorea</taxon>
        <taxon>Rhabditida</taxon>
        <taxon>Spirurina</taxon>
        <taxon>Ascaridomorpha</taxon>
        <taxon>Ascaridoidea</taxon>
        <taxon>Anisakidae</taxon>
        <taxon>Anisakis</taxon>
        <taxon>Anisakis simplex complex</taxon>
    </lineage>
</organism>
<dbReference type="WBParaSite" id="ASIM_0001329801-mRNA-1">
    <property type="protein sequence ID" value="ASIM_0001329801-mRNA-1"/>
    <property type="gene ID" value="ASIM_0001329801"/>
</dbReference>
<dbReference type="FunFam" id="3.30.200.20:FF:000607">
    <property type="entry name" value="Nuclear receptor-binding protein 2a"/>
    <property type="match status" value="1"/>
</dbReference>
<evidence type="ECO:0000313" key="4">
    <source>
        <dbReference type="EMBL" id="VDK48016.1"/>
    </source>
</evidence>
<evidence type="ECO:0000256" key="2">
    <source>
        <dbReference type="SAM" id="Phobius"/>
    </source>
</evidence>
<dbReference type="PROSITE" id="PS50011">
    <property type="entry name" value="PROTEIN_KINASE_DOM"/>
    <property type="match status" value="1"/>
</dbReference>
<evidence type="ECO:0000259" key="3">
    <source>
        <dbReference type="PROSITE" id="PS50011"/>
    </source>
</evidence>
<proteinExistence type="predicted"/>
<evidence type="ECO:0000313" key="5">
    <source>
        <dbReference type="Proteomes" id="UP000267096"/>
    </source>
</evidence>
<dbReference type="InterPro" id="IPR011009">
    <property type="entry name" value="Kinase-like_dom_sf"/>
</dbReference>
<reference evidence="6" key="1">
    <citation type="submission" date="2017-02" db="UniProtKB">
        <authorList>
            <consortium name="WormBaseParasite"/>
        </authorList>
    </citation>
    <scope>IDENTIFICATION</scope>
</reference>
<dbReference type="InterPro" id="IPR050588">
    <property type="entry name" value="WNK_Ser-Thr_kinase"/>
</dbReference>
<dbReference type="Gene3D" id="1.10.510.10">
    <property type="entry name" value="Transferase(Phosphotransferase) domain 1"/>
    <property type="match status" value="1"/>
</dbReference>
<feature type="transmembrane region" description="Helical" evidence="2">
    <location>
        <begin position="263"/>
        <end position="286"/>
    </location>
</feature>
<dbReference type="InterPro" id="IPR000719">
    <property type="entry name" value="Prot_kinase_dom"/>
</dbReference>
<protein>
    <submittedName>
        <fullName evidence="6">Nuclear receptor-binding protein homolog (inferred by orthology to a D. melanogaster protein)</fullName>
    </submittedName>
</protein>
<dbReference type="SUPFAM" id="SSF56112">
    <property type="entry name" value="Protein kinase-like (PK-like)"/>
    <property type="match status" value="1"/>
</dbReference>
<evidence type="ECO:0000256" key="1">
    <source>
        <dbReference type="SAM" id="MobiDB-lite"/>
    </source>
</evidence>
<keyword evidence="5" id="KW-1185">Reference proteome</keyword>
<keyword evidence="2" id="KW-1133">Transmembrane helix</keyword>
<dbReference type="AlphaFoldDB" id="A0A0M3JY07"/>
<dbReference type="Pfam" id="PF00069">
    <property type="entry name" value="Pkinase"/>
    <property type="match status" value="1"/>
</dbReference>
<dbReference type="EMBL" id="UYRR01031238">
    <property type="protein sequence ID" value="VDK48016.1"/>
    <property type="molecule type" value="Genomic_DNA"/>
</dbReference>
<feature type="compositionally biased region" description="Low complexity" evidence="1">
    <location>
        <begin position="1"/>
        <end position="64"/>
    </location>
</feature>
<reference evidence="4 5" key="2">
    <citation type="submission" date="2018-11" db="EMBL/GenBank/DDBJ databases">
        <authorList>
            <consortium name="Pathogen Informatics"/>
        </authorList>
    </citation>
    <scope>NUCLEOTIDE SEQUENCE [LARGE SCALE GENOMIC DNA]</scope>
</reference>
<feature type="compositionally biased region" description="Basic and acidic residues" evidence="1">
    <location>
        <begin position="530"/>
        <end position="540"/>
    </location>
</feature>
<gene>
    <name evidence="4" type="ORF">ASIM_LOCUS12726</name>
</gene>
<dbReference type="PANTHER" id="PTHR13902">
    <property type="entry name" value="SERINE/THREONINE-PROTEIN KINASE WNK WITH NO LYSINE -RELATED"/>
    <property type="match status" value="1"/>
</dbReference>
<feature type="domain" description="Protein kinase" evidence="3">
    <location>
        <begin position="102"/>
        <end position="418"/>
    </location>
</feature>
<dbReference type="Proteomes" id="UP000267096">
    <property type="component" value="Unassembled WGS sequence"/>
</dbReference>
<feature type="region of interest" description="Disordered" evidence="1">
    <location>
        <begin position="1"/>
        <end position="94"/>
    </location>
</feature>
<keyword evidence="2" id="KW-0812">Transmembrane</keyword>
<dbReference type="Gene3D" id="3.30.200.20">
    <property type="entry name" value="Phosphorylase Kinase, domain 1"/>
    <property type="match status" value="1"/>
</dbReference>
<feature type="compositionally biased region" description="Acidic residues" evidence="1">
    <location>
        <begin position="81"/>
        <end position="91"/>
    </location>
</feature>
<name>A0A0M3JY07_ANISI</name>
<feature type="compositionally biased region" description="Basic and acidic residues" evidence="1">
    <location>
        <begin position="71"/>
        <end position="80"/>
    </location>
</feature>
<sequence length="648" mass="71990">MQTQVATTSQTPSAKTTATTRASAQTSTVTTTVTTTASNVTTTTTTSTATSTSPTTASPIPVTTKTTSRVENVDNDKDSESEGDGAEEILEESPCKRWSKRREQVKQRDVPGIDFAYLAMDNETGNEVVWNEVLFSERKNFRAQEEKINAVFDNLTHLVHTNLVKFHKYWTDPKSEKPRIIFITEYMSSGSLARFLQRTRKSGSSLSLKAWKKWTTQILSALNYLHSCTPPIVHANLTCNTMFIQHNGLIKIGCGIFYLHRSYFFTLFFQLFILICIHKYMIFIYLQIVEMLVDEYSLLQLNNIAVAPNAIHHHVKTFRENIKNMHYIAPEYEHCTAVAPPADIYSFGICALEMALPVGLGGCSGNGSSESTIVTHEMIKKALDTIEDPMQKNFIASCLNLDPSKRPTARELLFHTILFEVHSLKLLAAHQIVTSKLNDSLNEDDLRVDDPERVAATSKFREMAYCQVPAFQVDLDKFLEDVSNGIYPLTAFAPLAHQPRMTASTSSNTLTADTLIVDHSKAAILVPDFEHGSESGDRPEPTPSPPGDSPTANTESRAIVKLNVSINGSLLTIMLQLDDLMNRQLTTELHESDNANALVTELIQHGLVSEMDEEKLCSALAEALEKDRVSRQSDVQVADEPVAAAPRL</sequence>
<dbReference type="SMART" id="SM00220">
    <property type="entry name" value="S_TKc"/>
    <property type="match status" value="1"/>
</dbReference>
<dbReference type="GO" id="GO:0005524">
    <property type="term" value="F:ATP binding"/>
    <property type="evidence" value="ECO:0007669"/>
    <property type="project" value="InterPro"/>
</dbReference>
<accession>A0A0M3JY07</accession>
<dbReference type="OrthoDB" id="1034557at2759"/>
<evidence type="ECO:0000313" key="6">
    <source>
        <dbReference type="WBParaSite" id="ASIM_0001329801-mRNA-1"/>
    </source>
</evidence>
<keyword evidence="2" id="KW-0472">Membrane</keyword>